<dbReference type="OrthoDB" id="9801841at2"/>
<dbReference type="SMART" id="SM00332">
    <property type="entry name" value="PP2Cc"/>
    <property type="match status" value="1"/>
</dbReference>
<dbReference type="NCBIfam" id="NF033484">
    <property type="entry name" value="Stp1_PP2C_phos"/>
    <property type="match status" value="1"/>
</dbReference>
<comment type="catalytic activity">
    <reaction evidence="7">
        <text>O-phospho-L-seryl-[protein] + H2O = L-seryl-[protein] + phosphate</text>
        <dbReference type="Rhea" id="RHEA:20629"/>
        <dbReference type="Rhea" id="RHEA-COMP:9863"/>
        <dbReference type="Rhea" id="RHEA-COMP:11604"/>
        <dbReference type="ChEBI" id="CHEBI:15377"/>
        <dbReference type="ChEBI" id="CHEBI:29999"/>
        <dbReference type="ChEBI" id="CHEBI:43474"/>
        <dbReference type="ChEBI" id="CHEBI:83421"/>
        <dbReference type="EC" id="3.1.3.16"/>
    </reaction>
</comment>
<keyword evidence="3" id="KW-0479">Metal-binding</keyword>
<organism evidence="10 11">
    <name type="scientific">Pisciglobus halotolerans</name>
    <dbReference type="NCBI Taxonomy" id="745365"/>
    <lineage>
        <taxon>Bacteria</taxon>
        <taxon>Bacillati</taxon>
        <taxon>Bacillota</taxon>
        <taxon>Bacilli</taxon>
        <taxon>Lactobacillales</taxon>
        <taxon>Carnobacteriaceae</taxon>
    </lineage>
</organism>
<evidence type="ECO:0000256" key="2">
    <source>
        <dbReference type="ARBA" id="ARBA00013081"/>
    </source>
</evidence>
<dbReference type="Pfam" id="PF13672">
    <property type="entry name" value="PP2C_2"/>
    <property type="match status" value="1"/>
</dbReference>
<feature type="domain" description="PPM-type phosphatase" evidence="9">
    <location>
        <begin position="2"/>
        <end position="241"/>
    </location>
</feature>
<dbReference type="EMBL" id="FOQE01000006">
    <property type="protein sequence ID" value="SFH61331.1"/>
    <property type="molecule type" value="Genomic_DNA"/>
</dbReference>
<keyword evidence="11" id="KW-1185">Reference proteome</keyword>
<evidence type="ECO:0000256" key="5">
    <source>
        <dbReference type="ARBA" id="ARBA00022912"/>
    </source>
</evidence>
<dbReference type="Gene3D" id="3.60.40.10">
    <property type="entry name" value="PPM-type phosphatase domain"/>
    <property type="match status" value="1"/>
</dbReference>
<dbReference type="CDD" id="cd00143">
    <property type="entry name" value="PP2Cc"/>
    <property type="match status" value="1"/>
</dbReference>
<name>A0A1I3BHW9_9LACT</name>
<dbReference type="InterPro" id="IPR036457">
    <property type="entry name" value="PPM-type-like_dom_sf"/>
</dbReference>
<gene>
    <name evidence="10" type="ORF">SAMN04489868_10673</name>
</gene>
<keyword evidence="4" id="KW-0378">Hydrolase</keyword>
<dbReference type="InterPro" id="IPR001932">
    <property type="entry name" value="PPM-type_phosphatase-like_dom"/>
</dbReference>
<dbReference type="RefSeq" id="WP_092091522.1">
    <property type="nucleotide sequence ID" value="NZ_FOQE01000006.1"/>
</dbReference>
<sequence>MRVALESDVGMRRKNNQDFAGYFNNHSECTLSILCDGMGGHQAGDVASEMVVSHLGHAWSETHLSQTEEAKEWLKSAIDRENKRLVEKAEQFPDLEGMGTTLVAVAAVKDGFVVANIGDSRAYRLTNGEIEQMTEDHSLVQELIKSGEISFEEAENHPRKNVLTRSLGVLEELDIDLTTYLYQQGEFILLCSDGLTNMVKNEEIKEILTGTATLKEKVSYLVSLANERGGLDNITVMLIDFDKRKEGKEDGSW</sequence>
<proteinExistence type="predicted"/>
<evidence type="ECO:0000256" key="6">
    <source>
        <dbReference type="ARBA" id="ARBA00023211"/>
    </source>
</evidence>
<protein>
    <recommendedName>
        <fullName evidence="2">protein-serine/threonine phosphatase</fullName>
        <ecNumber evidence="2">3.1.3.16</ecNumber>
    </recommendedName>
</protein>
<dbReference type="FunFam" id="3.60.40.10:FF:000002">
    <property type="entry name" value="Serine/threonine phosphatase stp"/>
    <property type="match status" value="1"/>
</dbReference>
<evidence type="ECO:0000313" key="10">
    <source>
        <dbReference type="EMBL" id="SFH61331.1"/>
    </source>
</evidence>
<keyword evidence="6" id="KW-0464">Manganese</keyword>
<dbReference type="PANTHER" id="PTHR47992">
    <property type="entry name" value="PROTEIN PHOSPHATASE"/>
    <property type="match status" value="1"/>
</dbReference>
<dbReference type="SMART" id="SM00331">
    <property type="entry name" value="PP2C_SIG"/>
    <property type="match status" value="1"/>
</dbReference>
<dbReference type="EC" id="3.1.3.16" evidence="2"/>
<comment type="cofactor">
    <cofactor evidence="1">
        <name>Mn(2+)</name>
        <dbReference type="ChEBI" id="CHEBI:29035"/>
    </cofactor>
</comment>
<dbReference type="AlphaFoldDB" id="A0A1I3BHW9"/>
<evidence type="ECO:0000256" key="1">
    <source>
        <dbReference type="ARBA" id="ARBA00001936"/>
    </source>
</evidence>
<evidence type="ECO:0000259" key="9">
    <source>
        <dbReference type="PROSITE" id="PS51746"/>
    </source>
</evidence>
<evidence type="ECO:0000256" key="4">
    <source>
        <dbReference type="ARBA" id="ARBA00022801"/>
    </source>
</evidence>
<dbReference type="GO" id="GO:0046872">
    <property type="term" value="F:metal ion binding"/>
    <property type="evidence" value="ECO:0007669"/>
    <property type="project" value="UniProtKB-KW"/>
</dbReference>
<dbReference type="Proteomes" id="UP000198668">
    <property type="component" value="Unassembled WGS sequence"/>
</dbReference>
<dbReference type="SUPFAM" id="SSF81606">
    <property type="entry name" value="PP2C-like"/>
    <property type="match status" value="1"/>
</dbReference>
<reference evidence="10 11" key="1">
    <citation type="submission" date="2016-10" db="EMBL/GenBank/DDBJ databases">
        <authorList>
            <person name="de Groot N.N."/>
        </authorList>
    </citation>
    <scope>NUCLEOTIDE SEQUENCE [LARGE SCALE GENOMIC DNA]</scope>
    <source>
        <strain evidence="10 11">DSM 27630</strain>
    </source>
</reference>
<evidence type="ECO:0000256" key="7">
    <source>
        <dbReference type="ARBA" id="ARBA00047761"/>
    </source>
</evidence>
<dbReference type="GO" id="GO:0004722">
    <property type="term" value="F:protein serine/threonine phosphatase activity"/>
    <property type="evidence" value="ECO:0007669"/>
    <property type="project" value="UniProtKB-EC"/>
</dbReference>
<evidence type="ECO:0000313" key="11">
    <source>
        <dbReference type="Proteomes" id="UP000198668"/>
    </source>
</evidence>
<dbReference type="PROSITE" id="PS51746">
    <property type="entry name" value="PPM_2"/>
    <property type="match status" value="1"/>
</dbReference>
<evidence type="ECO:0000256" key="8">
    <source>
        <dbReference type="ARBA" id="ARBA00048336"/>
    </source>
</evidence>
<dbReference type="InterPro" id="IPR015655">
    <property type="entry name" value="PP2C"/>
</dbReference>
<evidence type="ECO:0000256" key="3">
    <source>
        <dbReference type="ARBA" id="ARBA00022723"/>
    </source>
</evidence>
<comment type="catalytic activity">
    <reaction evidence="8">
        <text>O-phospho-L-threonyl-[protein] + H2O = L-threonyl-[protein] + phosphate</text>
        <dbReference type="Rhea" id="RHEA:47004"/>
        <dbReference type="Rhea" id="RHEA-COMP:11060"/>
        <dbReference type="Rhea" id="RHEA-COMP:11605"/>
        <dbReference type="ChEBI" id="CHEBI:15377"/>
        <dbReference type="ChEBI" id="CHEBI:30013"/>
        <dbReference type="ChEBI" id="CHEBI:43474"/>
        <dbReference type="ChEBI" id="CHEBI:61977"/>
        <dbReference type="EC" id="3.1.3.16"/>
    </reaction>
</comment>
<accession>A0A1I3BHW9</accession>
<keyword evidence="5" id="KW-0904">Protein phosphatase</keyword>